<protein>
    <submittedName>
        <fullName evidence="3">FIG000605: protein co-occurring with transport systems (COG1739)</fullName>
    </submittedName>
</protein>
<reference evidence="3" key="1">
    <citation type="submission" date="2020-01" db="EMBL/GenBank/DDBJ databases">
        <authorList>
            <person name="Meier V. D."/>
            <person name="Meier V D."/>
        </authorList>
    </citation>
    <scope>NUCLEOTIDE SEQUENCE</scope>
    <source>
        <strain evidence="3">HLG_WM_MAG_03</strain>
    </source>
</reference>
<dbReference type="InterPro" id="IPR001498">
    <property type="entry name" value="Impact_N"/>
</dbReference>
<dbReference type="AlphaFoldDB" id="A0A6S6U206"/>
<feature type="domain" description="Impact N-terminal" evidence="2">
    <location>
        <begin position="24"/>
        <end position="128"/>
    </location>
</feature>
<dbReference type="Pfam" id="PF01205">
    <property type="entry name" value="Impact_N"/>
    <property type="match status" value="1"/>
</dbReference>
<dbReference type="GO" id="GO:0005737">
    <property type="term" value="C:cytoplasm"/>
    <property type="evidence" value="ECO:0007669"/>
    <property type="project" value="TreeGrafter"/>
</dbReference>
<sequence length="196" mass="22524">MNRPYGRIKMQTIEQSFTGQYEVKKSKFIAHLVPISQYKGLQEQLRAEHPKARHVVYALRYLNEFEQIVENSSDDEEPKGAAGVPSLNVLRGEELINVALLTVRYFGGTKLGIGGMARAYASAVKEVVALADIKKYEKEFTYKFDSTYSDVQKREYVLNKLEIFQVERQFLGDKVSWEIKTTQEKLDEFKALLTKS</sequence>
<organism evidence="3">
    <name type="scientific">uncultured Sulfurovum sp</name>
    <dbReference type="NCBI Taxonomy" id="269237"/>
    <lineage>
        <taxon>Bacteria</taxon>
        <taxon>Pseudomonadati</taxon>
        <taxon>Campylobacterota</taxon>
        <taxon>Epsilonproteobacteria</taxon>
        <taxon>Campylobacterales</taxon>
        <taxon>Sulfurovaceae</taxon>
        <taxon>Sulfurovum</taxon>
        <taxon>environmental samples</taxon>
    </lineage>
</organism>
<evidence type="ECO:0000259" key="2">
    <source>
        <dbReference type="Pfam" id="PF01205"/>
    </source>
</evidence>
<dbReference type="PANTHER" id="PTHR16301:SF20">
    <property type="entry name" value="IMPACT FAMILY MEMBER YIGZ"/>
    <property type="match status" value="1"/>
</dbReference>
<dbReference type="InterPro" id="IPR036956">
    <property type="entry name" value="Impact_N_sf"/>
</dbReference>
<gene>
    <name evidence="3" type="ORF">HELGO_WM59534</name>
</gene>
<dbReference type="PANTHER" id="PTHR16301">
    <property type="entry name" value="IMPACT-RELATED"/>
    <property type="match status" value="1"/>
</dbReference>
<dbReference type="InterPro" id="IPR023582">
    <property type="entry name" value="Impact"/>
</dbReference>
<evidence type="ECO:0000313" key="3">
    <source>
        <dbReference type="EMBL" id="CAA6824307.1"/>
    </source>
</evidence>
<dbReference type="Gene3D" id="3.30.230.30">
    <property type="entry name" value="Impact, N-terminal domain"/>
    <property type="match status" value="1"/>
</dbReference>
<comment type="similarity">
    <text evidence="1">Belongs to the IMPACT family.</text>
</comment>
<name>A0A6S6U206_9BACT</name>
<proteinExistence type="inferred from homology"/>
<dbReference type="EMBL" id="CACVAR010000368">
    <property type="protein sequence ID" value="CAA6824307.1"/>
    <property type="molecule type" value="Genomic_DNA"/>
</dbReference>
<evidence type="ECO:0000256" key="1">
    <source>
        <dbReference type="ARBA" id="ARBA00007665"/>
    </source>
</evidence>
<dbReference type="InterPro" id="IPR020568">
    <property type="entry name" value="Ribosomal_Su5_D2-typ_SF"/>
</dbReference>
<dbReference type="SUPFAM" id="SSF54211">
    <property type="entry name" value="Ribosomal protein S5 domain 2-like"/>
    <property type="match status" value="1"/>
</dbReference>
<dbReference type="GO" id="GO:0006446">
    <property type="term" value="P:regulation of translational initiation"/>
    <property type="evidence" value="ECO:0007669"/>
    <property type="project" value="TreeGrafter"/>
</dbReference>
<accession>A0A6S6U206</accession>